<name>A0A5J4VED2_9EUKA</name>
<dbReference type="EMBL" id="SNRW01007738">
    <property type="protein sequence ID" value="KAA6380734.1"/>
    <property type="molecule type" value="Genomic_DNA"/>
</dbReference>
<reference evidence="1 2" key="1">
    <citation type="submission" date="2019-03" db="EMBL/GenBank/DDBJ databases">
        <title>Single cell metagenomics reveals metabolic interactions within the superorganism composed of flagellate Streblomastix strix and complex community of Bacteroidetes bacteria on its surface.</title>
        <authorList>
            <person name="Treitli S.C."/>
            <person name="Kolisko M."/>
            <person name="Husnik F."/>
            <person name="Keeling P."/>
            <person name="Hampl V."/>
        </authorList>
    </citation>
    <scope>NUCLEOTIDE SEQUENCE [LARGE SCALE GENOMIC DNA]</scope>
    <source>
        <strain evidence="1">ST1C</strain>
    </source>
</reference>
<evidence type="ECO:0000313" key="2">
    <source>
        <dbReference type="Proteomes" id="UP000324800"/>
    </source>
</evidence>
<protein>
    <submittedName>
        <fullName evidence="1">Uncharacterized protein</fullName>
    </submittedName>
</protein>
<organism evidence="1 2">
    <name type="scientific">Streblomastix strix</name>
    <dbReference type="NCBI Taxonomy" id="222440"/>
    <lineage>
        <taxon>Eukaryota</taxon>
        <taxon>Metamonada</taxon>
        <taxon>Preaxostyla</taxon>
        <taxon>Oxymonadida</taxon>
        <taxon>Streblomastigidae</taxon>
        <taxon>Streblomastix</taxon>
    </lineage>
</organism>
<gene>
    <name evidence="1" type="ORF">EZS28_023738</name>
</gene>
<sequence length="149" mass="16582">MNQTFKFIISSPVSENICISTFGASSLLLHYETIQLGPLPLEPLLQLITPDTVTQQSAREINLFSGDDEILSQNAEASRVQLVTPVTNAQLVDKVAVEIVAGQSAQQIQLWMNIITQAQLEDYTFRSHLATNLIQRLAAQFWKLAYPPL</sequence>
<dbReference type="Proteomes" id="UP000324800">
    <property type="component" value="Unassembled WGS sequence"/>
</dbReference>
<dbReference type="AlphaFoldDB" id="A0A5J4VED2"/>
<comment type="caution">
    <text evidence="1">The sequence shown here is derived from an EMBL/GenBank/DDBJ whole genome shotgun (WGS) entry which is preliminary data.</text>
</comment>
<accession>A0A5J4VED2</accession>
<proteinExistence type="predicted"/>
<evidence type="ECO:0000313" key="1">
    <source>
        <dbReference type="EMBL" id="KAA6380734.1"/>
    </source>
</evidence>